<reference evidence="2" key="1">
    <citation type="submission" date="2016-10" db="EMBL/GenBank/DDBJ databases">
        <authorList>
            <person name="Varghese N."/>
            <person name="Submissions S."/>
        </authorList>
    </citation>
    <scope>NUCLEOTIDE SEQUENCE [LARGE SCALE GENOMIC DNA]</scope>
    <source>
        <strain evidence="2">DSM 13078</strain>
    </source>
</reference>
<organism evidence="1 2">
    <name type="scientific">Natronobacterium haloterrestre</name>
    <name type="common">Halobiforma haloterrestris</name>
    <dbReference type="NCBI Taxonomy" id="148448"/>
    <lineage>
        <taxon>Archaea</taxon>
        <taxon>Methanobacteriati</taxon>
        <taxon>Methanobacteriota</taxon>
        <taxon>Stenosarchaea group</taxon>
        <taxon>Halobacteria</taxon>
        <taxon>Halobacteriales</taxon>
        <taxon>Natrialbaceae</taxon>
        <taxon>Natronobacterium</taxon>
    </lineage>
</organism>
<evidence type="ECO:0008006" key="3">
    <source>
        <dbReference type="Google" id="ProtNLM"/>
    </source>
</evidence>
<dbReference type="InterPro" id="IPR043519">
    <property type="entry name" value="NT_sf"/>
</dbReference>
<keyword evidence="2" id="KW-1185">Reference proteome</keyword>
<gene>
    <name evidence="1" type="ORF">SAMN05444422_102160</name>
</gene>
<dbReference type="OrthoDB" id="9287at2157"/>
<proteinExistence type="predicted"/>
<evidence type="ECO:0000313" key="2">
    <source>
        <dbReference type="Proteomes" id="UP000199161"/>
    </source>
</evidence>
<dbReference type="RefSeq" id="WP_089785851.1">
    <property type="nucleotide sequence ID" value="NZ_FOKW01000002.1"/>
</dbReference>
<name>A0A1I1E443_NATHA</name>
<evidence type="ECO:0000313" key="1">
    <source>
        <dbReference type="EMBL" id="SFB81422.1"/>
    </source>
</evidence>
<accession>A0A1I1E443</accession>
<dbReference type="Proteomes" id="UP000199161">
    <property type="component" value="Unassembled WGS sequence"/>
</dbReference>
<dbReference type="Gene3D" id="3.30.460.10">
    <property type="entry name" value="Beta Polymerase, domain 2"/>
    <property type="match status" value="1"/>
</dbReference>
<dbReference type="EMBL" id="FOKW01000002">
    <property type="protein sequence ID" value="SFB81422.1"/>
    <property type="molecule type" value="Genomic_DNA"/>
</dbReference>
<dbReference type="SUPFAM" id="SSF81301">
    <property type="entry name" value="Nucleotidyltransferase"/>
    <property type="match status" value="1"/>
</dbReference>
<protein>
    <recommendedName>
        <fullName evidence="3">Nucleotidyltransferase domain-containing protein</fullName>
    </recommendedName>
</protein>
<sequence>MTDNELRLDGDRDRAVDAGFDEEDGVDAAEAFAARARQEHGDVIDRLVVFGDAVRDDRGVHASVDVLVVLEEGDERRERDLERLGETVGIEHGIVFSVYVLPVDRFEGNRDHPLVERALEEGESYV</sequence>
<dbReference type="AlphaFoldDB" id="A0A1I1E443"/>